<proteinExistence type="predicted"/>
<comment type="caution">
    <text evidence="1">The sequence shown here is derived from an EMBL/GenBank/DDBJ whole genome shotgun (WGS) entry which is preliminary data.</text>
</comment>
<dbReference type="EMBL" id="LSCV01000001">
    <property type="protein sequence ID" value="KXB42671.1"/>
    <property type="molecule type" value="Genomic_DNA"/>
</dbReference>
<name>A0A133YHK5_9FIRM</name>
<keyword evidence="2" id="KW-1185">Reference proteome</keyword>
<accession>A0A133YHK5</accession>
<dbReference type="Proteomes" id="UP000070080">
    <property type="component" value="Unassembled WGS sequence"/>
</dbReference>
<gene>
    <name evidence="1" type="ORF">HMPREF1872_00007</name>
</gene>
<evidence type="ECO:0000313" key="1">
    <source>
        <dbReference type="EMBL" id="KXB42671.1"/>
    </source>
</evidence>
<evidence type="ECO:0000313" key="2">
    <source>
        <dbReference type="Proteomes" id="UP000070080"/>
    </source>
</evidence>
<organism evidence="1 2">
    <name type="scientific">Amygdalobacter nucleatus</name>
    <dbReference type="NCBI Taxonomy" id="3029274"/>
    <lineage>
        <taxon>Bacteria</taxon>
        <taxon>Bacillati</taxon>
        <taxon>Bacillota</taxon>
        <taxon>Clostridia</taxon>
        <taxon>Eubacteriales</taxon>
        <taxon>Oscillospiraceae</taxon>
        <taxon>Amygdalobacter</taxon>
    </lineage>
</organism>
<sequence>MSSFETSDLNEKREYFYELSSLMSNDLGKILFIEAKALIGHFI</sequence>
<reference evidence="2" key="1">
    <citation type="submission" date="2016-01" db="EMBL/GenBank/DDBJ databases">
        <authorList>
            <person name="Mitreva M."/>
            <person name="Pepin K.H."/>
            <person name="Mihindukulasuriya K.A."/>
            <person name="Fulton R."/>
            <person name="Fronick C."/>
            <person name="O'Laughlin M."/>
            <person name="Miner T."/>
            <person name="Herter B."/>
            <person name="Rosa B.A."/>
            <person name="Cordes M."/>
            <person name="Tomlinson C."/>
            <person name="Wollam A."/>
            <person name="Palsikar V.B."/>
            <person name="Mardis E.R."/>
            <person name="Wilson R.K."/>
        </authorList>
    </citation>
    <scope>NUCLEOTIDE SEQUENCE [LARGE SCALE GENOMIC DNA]</scope>
    <source>
        <strain evidence="2">KA00274</strain>
    </source>
</reference>
<protein>
    <submittedName>
        <fullName evidence="1">Uncharacterized protein</fullName>
    </submittedName>
</protein>
<dbReference type="STRING" id="1497955.HMPREF1872_00007"/>
<dbReference type="AlphaFoldDB" id="A0A133YHK5"/>